<dbReference type="Proteomes" id="UP000839726">
    <property type="component" value="Unassembled WGS sequence"/>
</dbReference>
<evidence type="ECO:0000256" key="1">
    <source>
        <dbReference type="SAM" id="MobiDB-lite"/>
    </source>
</evidence>
<feature type="compositionally biased region" description="Acidic residues" evidence="1">
    <location>
        <begin position="316"/>
        <end position="326"/>
    </location>
</feature>
<reference evidence="2" key="1">
    <citation type="submission" date="2018-07" db="EMBL/GenBank/DDBJ databases">
        <authorList>
            <person name="Ashton P.M."/>
            <person name="Dallman T."/>
            <person name="Nair S."/>
            <person name="De Pinna E."/>
            <person name="Peters T."/>
            <person name="Grant K."/>
        </authorList>
    </citation>
    <scope>NUCLEOTIDE SEQUENCE [LARGE SCALE GENOMIC DNA]</scope>
    <source>
        <strain evidence="2">436933</strain>
    </source>
</reference>
<evidence type="ECO:0000313" key="2">
    <source>
        <dbReference type="EMBL" id="EBS2696038.1"/>
    </source>
</evidence>
<organism evidence="2">
    <name type="scientific">Salmonella newport</name>
    <dbReference type="NCBI Taxonomy" id="108619"/>
    <lineage>
        <taxon>Bacteria</taxon>
        <taxon>Pseudomonadati</taxon>
        <taxon>Pseudomonadota</taxon>
        <taxon>Gammaproteobacteria</taxon>
        <taxon>Enterobacterales</taxon>
        <taxon>Enterobacteriaceae</taxon>
        <taxon>Salmonella</taxon>
    </lineage>
</organism>
<sequence>MNDNEDTGKNTSPETGSEGRGNDNTRLRSGALRSSLTIELHTRYAIQLWQGREGHEKQRGEKKNRKRNHKWRIIGMPFFLHLVTVINEASRRDDPFADERMLVLENLFARGDALVKSMVEELDGILHNLPRQISLSSVCSVSPVNIGVFSSTPVGYRCVWLLVGFDQLAMQASQAWHYGLISHTQREKYLNAAGAAVRRVFGVALGFRKTGVTRLDIVNNTPLAQEAGRLMGKVSEDVLWGRKRSSWSPPVSRRSIDALNRGHFADEDPPESHIVFEEPPEGRITATGAEDTEYGDVPAQSQTQTEEATAPGANELTDDIDTDMDDLSTLLPLSPEPE</sequence>
<gene>
    <name evidence="2" type="ORF">DRY71_25515</name>
</gene>
<name>A0A5U9KXS3_SALNE</name>
<accession>A0A5U9KXS3</accession>
<dbReference type="InterPro" id="IPR014996">
    <property type="entry name" value="AcaB"/>
</dbReference>
<feature type="compositionally biased region" description="Low complexity" evidence="1">
    <location>
        <begin position="327"/>
        <end position="338"/>
    </location>
</feature>
<comment type="caution">
    <text evidence="2">The sequence shown here is derived from an EMBL/GenBank/DDBJ whole genome shotgun (WGS) entry which is preliminary data.</text>
</comment>
<dbReference type="EMBL" id="AAGUYM010000050">
    <property type="protein sequence ID" value="EBS2696038.1"/>
    <property type="molecule type" value="Genomic_DNA"/>
</dbReference>
<feature type="region of interest" description="Disordered" evidence="1">
    <location>
        <begin position="1"/>
        <end position="28"/>
    </location>
</feature>
<feature type="compositionally biased region" description="Polar residues" evidence="1">
    <location>
        <begin position="1"/>
        <end position="15"/>
    </location>
</feature>
<dbReference type="AlphaFoldDB" id="A0A5U9KXS3"/>
<proteinExistence type="predicted"/>
<feature type="region of interest" description="Disordered" evidence="1">
    <location>
        <begin position="261"/>
        <end position="338"/>
    </location>
</feature>
<feature type="compositionally biased region" description="Basic and acidic residues" evidence="1">
    <location>
        <begin position="263"/>
        <end position="276"/>
    </location>
</feature>
<protein>
    <submittedName>
        <fullName evidence="2">TIGR03761 family integrating conjugative element protein</fullName>
    </submittedName>
</protein>
<dbReference type="Pfam" id="PF08900">
    <property type="entry name" value="AcaB"/>
    <property type="match status" value="1"/>
</dbReference>
<dbReference type="NCBIfam" id="TIGR03761">
    <property type="entry name" value="ICE_PFL4669"/>
    <property type="match status" value="1"/>
</dbReference>